<dbReference type="Gene3D" id="2.40.37.10">
    <property type="entry name" value="Lyase, Ornithine Decarboxylase, Chain A, domain 1"/>
    <property type="match status" value="1"/>
</dbReference>
<dbReference type="SUPFAM" id="SSF51419">
    <property type="entry name" value="PLP-binding barrel"/>
    <property type="match status" value="1"/>
</dbReference>
<dbReference type="HOGENOM" id="CLU_026444_0_3_0"/>
<reference evidence="6 7" key="1">
    <citation type="journal article" date="2013" name="Front. Microbiol.">
        <title>The genome of Nitrospina gracilis illuminates the metabolism and evolution of the major marine nitrite oxidizer.</title>
        <authorList>
            <person name="Luecker S."/>
            <person name="Nowka B."/>
            <person name="Rattei T."/>
            <person name="Spieck E."/>
            <person name="and Daims H."/>
        </authorList>
    </citation>
    <scope>NUCLEOTIDE SEQUENCE [LARGE SCALE GENOMIC DNA]</scope>
    <source>
        <strain evidence="6 7">3/211</strain>
    </source>
</reference>
<dbReference type="InterPro" id="IPR029066">
    <property type="entry name" value="PLP-binding_barrel"/>
</dbReference>
<dbReference type="InterPro" id="IPR000183">
    <property type="entry name" value="Orn/DAP/Arg_de-COase"/>
</dbReference>
<dbReference type="InterPro" id="IPR022644">
    <property type="entry name" value="De-COase2_N"/>
</dbReference>
<sequence length="417" mass="47109">MNHIADFIRTIQSQDTRPCCAYLYDLDHLRRHARQAMQTLPPSCQLYYAIKANSEARILKTLSPIVHGFEVASGGEIEKVRAVDGDAPIMFGGPGKSDEEIVSAIRHRVKLLNVESLHELQRVKYYAAQINASVPILLRVNLSGPLPAAKLHMAGAPTQFGIAEEDVPKAIALARQCDHVDLHGFHFHSISNNLDALQHVQLIRHYITASQAWAETFGVDLRHLNVGGGIGINYAHLNEQFDWQTFTFQLGSLIKELRPDFTLLFECGRYLSAACGYYAAEVLDLKLTHGKWFAVLRGGSHHFRLPSSWQHSHPFRIVPVDDWRFPFPRPEVHGKDVTLAGELCSPKDLLARDVPVERLRVGDIVLFLHAGAYGWHISHHDFLSHPHPQMHYFQKEGETQSRNREPKADHLSIQQRA</sequence>
<dbReference type="PRINTS" id="PR01179">
    <property type="entry name" value="ODADCRBXLASE"/>
</dbReference>
<proteinExistence type="predicted"/>
<dbReference type="InParanoid" id="M1YZ00"/>
<dbReference type="STRING" id="1266370.NITGR_360024"/>
<evidence type="ECO:0000259" key="5">
    <source>
        <dbReference type="Pfam" id="PF02784"/>
    </source>
</evidence>
<protein>
    <submittedName>
        <fullName evidence="6">Putative Diaminopimelate decarboxylase, Siderophore biosynthesis protein SbnH</fullName>
    </submittedName>
</protein>
<feature type="compositionally biased region" description="Basic and acidic residues" evidence="4">
    <location>
        <begin position="395"/>
        <end position="410"/>
    </location>
</feature>
<dbReference type="PRINTS" id="PR01182">
    <property type="entry name" value="ORNDCRBXLASE"/>
</dbReference>
<dbReference type="InterPro" id="IPR002433">
    <property type="entry name" value="Orn_de-COase"/>
</dbReference>
<dbReference type="AlphaFoldDB" id="M1YZ00"/>
<feature type="active site" description="Proton donor" evidence="3">
    <location>
        <position position="344"/>
    </location>
</feature>
<evidence type="ECO:0000256" key="1">
    <source>
        <dbReference type="ARBA" id="ARBA00001933"/>
    </source>
</evidence>
<dbReference type="OrthoDB" id="9802241at2"/>
<evidence type="ECO:0000313" key="6">
    <source>
        <dbReference type="EMBL" id="CCQ90686.1"/>
    </source>
</evidence>
<comment type="caution">
    <text evidence="6">The sequence shown here is derived from an EMBL/GenBank/DDBJ whole genome shotgun (WGS) entry which is preliminary data.</text>
</comment>
<evidence type="ECO:0000256" key="2">
    <source>
        <dbReference type="ARBA" id="ARBA00022898"/>
    </source>
</evidence>
<accession>M1YZ00</accession>
<keyword evidence="7" id="KW-1185">Reference proteome</keyword>
<dbReference type="PANTHER" id="PTHR43727">
    <property type="entry name" value="DIAMINOPIMELATE DECARBOXYLASE"/>
    <property type="match status" value="1"/>
</dbReference>
<dbReference type="SUPFAM" id="SSF50621">
    <property type="entry name" value="Alanine racemase C-terminal domain-like"/>
    <property type="match status" value="1"/>
</dbReference>
<comment type="cofactor">
    <cofactor evidence="1 3">
        <name>pyridoxal 5'-phosphate</name>
        <dbReference type="ChEBI" id="CHEBI:597326"/>
    </cofactor>
</comment>
<feature type="region of interest" description="Disordered" evidence="4">
    <location>
        <begin position="395"/>
        <end position="417"/>
    </location>
</feature>
<dbReference type="PANTHER" id="PTHR43727:SF2">
    <property type="entry name" value="GROUP IV DECARBOXYLASE"/>
    <property type="match status" value="1"/>
</dbReference>
<dbReference type="Pfam" id="PF02784">
    <property type="entry name" value="Orn_Arg_deC_N"/>
    <property type="match status" value="1"/>
</dbReference>
<dbReference type="Gene3D" id="3.20.20.10">
    <property type="entry name" value="Alanine racemase"/>
    <property type="match status" value="1"/>
</dbReference>
<evidence type="ECO:0000256" key="4">
    <source>
        <dbReference type="SAM" id="MobiDB-lite"/>
    </source>
</evidence>
<name>M1YZ00_NITG3</name>
<organism evidence="6 7">
    <name type="scientific">Nitrospina gracilis (strain 3/211)</name>
    <dbReference type="NCBI Taxonomy" id="1266370"/>
    <lineage>
        <taxon>Bacteria</taxon>
        <taxon>Pseudomonadati</taxon>
        <taxon>Nitrospinota/Tectimicrobiota group</taxon>
        <taxon>Nitrospinota</taxon>
        <taxon>Nitrospinia</taxon>
        <taxon>Nitrospinales</taxon>
        <taxon>Nitrospinaceae</taxon>
        <taxon>Nitrospina</taxon>
    </lineage>
</organism>
<dbReference type="GO" id="GO:0006596">
    <property type="term" value="P:polyamine biosynthetic process"/>
    <property type="evidence" value="ECO:0007669"/>
    <property type="project" value="InterPro"/>
</dbReference>
<feature type="domain" description="Orn/DAP/Arg decarboxylase 2 N-terminal" evidence="5">
    <location>
        <begin position="27"/>
        <end position="273"/>
    </location>
</feature>
<dbReference type="Proteomes" id="UP000011704">
    <property type="component" value="Unassembled WGS sequence"/>
</dbReference>
<keyword evidence="2 3" id="KW-0663">Pyridoxal phosphate</keyword>
<dbReference type="EMBL" id="CAQJ01000040">
    <property type="protein sequence ID" value="CCQ90686.1"/>
    <property type="molecule type" value="Genomic_DNA"/>
</dbReference>
<dbReference type="InterPro" id="IPR009006">
    <property type="entry name" value="Ala_racemase/Decarboxylase_C"/>
</dbReference>
<dbReference type="GO" id="GO:0008836">
    <property type="term" value="F:diaminopimelate decarboxylase activity"/>
    <property type="evidence" value="ECO:0007669"/>
    <property type="project" value="TreeGrafter"/>
</dbReference>
<dbReference type="RefSeq" id="WP_005008499.1">
    <property type="nucleotide sequence ID" value="NZ_HG422173.1"/>
</dbReference>
<evidence type="ECO:0000256" key="3">
    <source>
        <dbReference type="PIRSR" id="PIRSR600183-50"/>
    </source>
</evidence>
<gene>
    <name evidence="6" type="ORF">NITGR_360024</name>
</gene>
<evidence type="ECO:0000313" key="7">
    <source>
        <dbReference type="Proteomes" id="UP000011704"/>
    </source>
</evidence>
<dbReference type="CDD" id="cd06843">
    <property type="entry name" value="PLPDE_III_PvsE_like"/>
    <property type="match status" value="1"/>
</dbReference>
<feature type="modified residue" description="N6-(pyridoxal phosphate)lysine" evidence="3">
    <location>
        <position position="51"/>
    </location>
</feature>
<dbReference type="GO" id="GO:0009089">
    <property type="term" value="P:lysine biosynthetic process via diaminopimelate"/>
    <property type="evidence" value="ECO:0007669"/>
    <property type="project" value="TreeGrafter"/>
</dbReference>